<gene>
    <name evidence="8" type="ORF">PV09_03566</name>
</gene>
<dbReference type="InParanoid" id="A0A0D1XSH3"/>
<accession>A0A0D1XSH3</accession>
<dbReference type="PANTHER" id="PTHR44313:SF1">
    <property type="entry name" value="DNAJ HOMOLOG SUBFAMILY C MEMBER 17"/>
    <property type="match status" value="1"/>
</dbReference>
<dbReference type="InterPro" id="IPR036869">
    <property type="entry name" value="J_dom_sf"/>
</dbReference>
<evidence type="ECO:0000259" key="7">
    <source>
        <dbReference type="PROSITE" id="PS50076"/>
    </source>
</evidence>
<proteinExistence type="predicted"/>
<dbReference type="HOGENOM" id="CLU_1391209_0_0_1"/>
<evidence type="ECO:0000256" key="2">
    <source>
        <dbReference type="ARBA" id="ARBA00004496"/>
    </source>
</evidence>
<dbReference type="VEuPathDB" id="FungiDB:PV09_03566"/>
<organism evidence="8 9">
    <name type="scientific">Verruconis gallopava</name>
    <dbReference type="NCBI Taxonomy" id="253628"/>
    <lineage>
        <taxon>Eukaryota</taxon>
        <taxon>Fungi</taxon>
        <taxon>Dikarya</taxon>
        <taxon>Ascomycota</taxon>
        <taxon>Pezizomycotina</taxon>
        <taxon>Dothideomycetes</taxon>
        <taxon>Pleosporomycetidae</taxon>
        <taxon>Venturiales</taxon>
        <taxon>Sympoventuriaceae</taxon>
        <taxon>Verruconis</taxon>
    </lineage>
</organism>
<dbReference type="CDD" id="cd06257">
    <property type="entry name" value="DnaJ"/>
    <property type="match status" value="1"/>
</dbReference>
<dbReference type="AlphaFoldDB" id="A0A0D1XSH3"/>
<reference evidence="8 9" key="1">
    <citation type="submission" date="2015-01" db="EMBL/GenBank/DDBJ databases">
        <title>The Genome Sequence of Ochroconis gallopava CBS43764.</title>
        <authorList>
            <consortium name="The Broad Institute Genomics Platform"/>
            <person name="Cuomo C."/>
            <person name="de Hoog S."/>
            <person name="Gorbushina A."/>
            <person name="Stielow B."/>
            <person name="Teixiera M."/>
            <person name="Abouelleil A."/>
            <person name="Chapman S.B."/>
            <person name="Priest M."/>
            <person name="Young S.K."/>
            <person name="Wortman J."/>
            <person name="Nusbaum C."/>
            <person name="Birren B."/>
        </authorList>
    </citation>
    <scope>NUCLEOTIDE SEQUENCE [LARGE SCALE GENOMIC DNA]</scope>
    <source>
        <strain evidence="8 9">CBS 43764</strain>
    </source>
</reference>
<dbReference type="PANTHER" id="PTHR44313">
    <property type="entry name" value="DNAJ HOMOLOG SUBFAMILY C MEMBER 17"/>
    <property type="match status" value="1"/>
</dbReference>
<dbReference type="Proteomes" id="UP000053259">
    <property type="component" value="Unassembled WGS sequence"/>
</dbReference>
<evidence type="ECO:0000256" key="5">
    <source>
        <dbReference type="ARBA" id="ARBA00023242"/>
    </source>
</evidence>
<sequence>MAQSSIANINGLTMRAYSTLGVTTSATEADIMSAYRKRSLKCHPDKGGDPKAFHALTDAKDYCLKQLERPVELRGLPEARPLQQQHTAPFRPSEWMANPYARPRQRTAEEMEDWYASTFGSSSEDVSFQRQNWLKAWLRKQKAKREAKKAAKAAARRAEQRRREEERRRARDEEVYAFAKRLTKMQEELRAQGIRC</sequence>
<evidence type="ECO:0000256" key="6">
    <source>
        <dbReference type="SAM" id="MobiDB-lite"/>
    </source>
</evidence>
<evidence type="ECO:0000256" key="4">
    <source>
        <dbReference type="ARBA" id="ARBA00023186"/>
    </source>
</evidence>
<dbReference type="SMART" id="SM00271">
    <property type="entry name" value="DnaJ"/>
    <property type="match status" value="1"/>
</dbReference>
<evidence type="ECO:0000256" key="1">
    <source>
        <dbReference type="ARBA" id="ARBA00004123"/>
    </source>
</evidence>
<dbReference type="RefSeq" id="XP_016215575.1">
    <property type="nucleotide sequence ID" value="XM_016356782.1"/>
</dbReference>
<protein>
    <recommendedName>
        <fullName evidence="7">J domain-containing protein</fullName>
    </recommendedName>
</protein>
<dbReference type="SUPFAM" id="SSF46565">
    <property type="entry name" value="Chaperone J-domain"/>
    <property type="match status" value="1"/>
</dbReference>
<feature type="compositionally biased region" description="Basic residues" evidence="6">
    <location>
        <begin position="144"/>
        <end position="155"/>
    </location>
</feature>
<dbReference type="GO" id="GO:0000390">
    <property type="term" value="P:spliceosomal complex disassembly"/>
    <property type="evidence" value="ECO:0007669"/>
    <property type="project" value="TreeGrafter"/>
</dbReference>
<dbReference type="InterPro" id="IPR052094">
    <property type="entry name" value="Pre-mRNA-splicing_ERAD"/>
</dbReference>
<name>A0A0D1XSH3_9PEZI</name>
<evidence type="ECO:0000313" key="9">
    <source>
        <dbReference type="Proteomes" id="UP000053259"/>
    </source>
</evidence>
<dbReference type="InterPro" id="IPR001623">
    <property type="entry name" value="DnaJ_domain"/>
</dbReference>
<dbReference type="PRINTS" id="PR00625">
    <property type="entry name" value="JDOMAIN"/>
</dbReference>
<dbReference type="Gene3D" id="1.10.287.110">
    <property type="entry name" value="DnaJ domain"/>
    <property type="match status" value="1"/>
</dbReference>
<evidence type="ECO:0000313" key="8">
    <source>
        <dbReference type="EMBL" id="KIW05706.1"/>
    </source>
</evidence>
<dbReference type="EMBL" id="KN847537">
    <property type="protein sequence ID" value="KIW05706.1"/>
    <property type="molecule type" value="Genomic_DNA"/>
</dbReference>
<dbReference type="GeneID" id="27311539"/>
<evidence type="ECO:0000256" key="3">
    <source>
        <dbReference type="ARBA" id="ARBA00022490"/>
    </source>
</evidence>
<dbReference type="PROSITE" id="PS50076">
    <property type="entry name" value="DNAJ_2"/>
    <property type="match status" value="1"/>
</dbReference>
<keyword evidence="5" id="KW-0539">Nucleus</keyword>
<feature type="compositionally biased region" description="Basic and acidic residues" evidence="6">
    <location>
        <begin position="156"/>
        <end position="171"/>
    </location>
</feature>
<keyword evidence="3" id="KW-0963">Cytoplasm</keyword>
<dbReference type="OrthoDB" id="10250354at2759"/>
<feature type="region of interest" description="Disordered" evidence="6">
    <location>
        <begin position="144"/>
        <end position="171"/>
    </location>
</feature>
<keyword evidence="9" id="KW-1185">Reference proteome</keyword>
<feature type="domain" description="J" evidence="7">
    <location>
        <begin position="15"/>
        <end position="87"/>
    </location>
</feature>
<keyword evidence="4" id="KW-0143">Chaperone</keyword>
<comment type="subcellular location">
    <subcellularLocation>
        <location evidence="2">Cytoplasm</location>
    </subcellularLocation>
    <subcellularLocation>
        <location evidence="1">Nucleus</location>
    </subcellularLocation>
</comment>
<dbReference type="Pfam" id="PF00226">
    <property type="entry name" value="DnaJ"/>
    <property type="match status" value="1"/>
</dbReference>
<dbReference type="GO" id="GO:0005737">
    <property type="term" value="C:cytoplasm"/>
    <property type="evidence" value="ECO:0007669"/>
    <property type="project" value="UniProtKB-SubCell"/>
</dbReference>
<dbReference type="GO" id="GO:0005681">
    <property type="term" value="C:spliceosomal complex"/>
    <property type="evidence" value="ECO:0007669"/>
    <property type="project" value="TreeGrafter"/>
</dbReference>